<dbReference type="InterPro" id="IPR013221">
    <property type="entry name" value="Mur_ligase_cen"/>
</dbReference>
<dbReference type="RefSeq" id="WP_134113265.1">
    <property type="nucleotide sequence ID" value="NZ_SOBG01000005.1"/>
</dbReference>
<evidence type="ECO:0000256" key="10">
    <source>
        <dbReference type="RuleBase" id="RU004136"/>
    </source>
</evidence>
<keyword evidence="5" id="KW-0067">ATP-binding</keyword>
<keyword evidence="4" id="KW-0547">Nucleotide-binding</keyword>
<comment type="catalytic activity">
    <reaction evidence="10">
        <text>D-alanyl-D-alanine + UDP-N-acetyl-alpha-D-muramoyl-L-alanyl-gamma-D-glutamyl-meso-2,6-diaminopimelate + ATP = UDP-N-acetyl-alpha-D-muramoyl-L-alanyl-gamma-D-glutamyl-meso-2,6-diaminopimeloyl-D-alanyl-D-alanine + ADP + phosphate + H(+)</text>
        <dbReference type="Rhea" id="RHEA:28374"/>
        <dbReference type="ChEBI" id="CHEBI:15378"/>
        <dbReference type="ChEBI" id="CHEBI:30616"/>
        <dbReference type="ChEBI" id="CHEBI:43474"/>
        <dbReference type="ChEBI" id="CHEBI:57822"/>
        <dbReference type="ChEBI" id="CHEBI:61386"/>
        <dbReference type="ChEBI" id="CHEBI:83905"/>
        <dbReference type="ChEBI" id="CHEBI:456216"/>
        <dbReference type="EC" id="6.3.2.10"/>
    </reaction>
</comment>
<dbReference type="InterPro" id="IPR035911">
    <property type="entry name" value="MurE/MurF_N"/>
</dbReference>
<dbReference type="Gene3D" id="3.90.190.20">
    <property type="entry name" value="Mur ligase, C-terminal domain"/>
    <property type="match status" value="1"/>
</dbReference>
<dbReference type="InterPro" id="IPR036615">
    <property type="entry name" value="Mur_ligase_C_dom_sf"/>
</dbReference>
<keyword evidence="9 10" id="KW-0961">Cell wall biogenesis/degradation</keyword>
<comment type="function">
    <text evidence="10">Involved in cell wall formation. Catalyzes the final step in the synthesis of UDP-N-acetylmuramoyl-pentapeptide, the precursor of murein.</text>
</comment>
<reference evidence="13 14" key="1">
    <citation type="submission" date="2019-03" db="EMBL/GenBank/DDBJ databases">
        <title>Genomic Encyclopedia of Type Strains, Phase IV (KMG-IV): sequencing the most valuable type-strain genomes for metagenomic binning, comparative biology and taxonomic classification.</title>
        <authorList>
            <person name="Goeker M."/>
        </authorList>
    </citation>
    <scope>NUCLEOTIDE SEQUENCE [LARGE SCALE GENOMIC DNA]</scope>
    <source>
        <strain evidence="13 14">DSM 100055</strain>
    </source>
</reference>
<dbReference type="GO" id="GO:0005737">
    <property type="term" value="C:cytoplasm"/>
    <property type="evidence" value="ECO:0007669"/>
    <property type="project" value="UniProtKB-SubCell"/>
</dbReference>
<keyword evidence="3 10" id="KW-0132">Cell division</keyword>
<dbReference type="GO" id="GO:0051301">
    <property type="term" value="P:cell division"/>
    <property type="evidence" value="ECO:0007669"/>
    <property type="project" value="UniProtKB-KW"/>
</dbReference>
<keyword evidence="2 13" id="KW-0436">Ligase</keyword>
<evidence type="ECO:0000256" key="8">
    <source>
        <dbReference type="ARBA" id="ARBA00023306"/>
    </source>
</evidence>
<dbReference type="InterPro" id="IPR036565">
    <property type="entry name" value="Mur-like_cat_sf"/>
</dbReference>
<dbReference type="AlphaFoldDB" id="A0AA46I5G3"/>
<dbReference type="PANTHER" id="PTHR43024:SF1">
    <property type="entry name" value="UDP-N-ACETYLMURAMOYL-TRIPEPTIDE--D-ALANYL-D-ALANINE LIGASE"/>
    <property type="match status" value="1"/>
</dbReference>
<dbReference type="GO" id="GO:0071555">
    <property type="term" value="P:cell wall organization"/>
    <property type="evidence" value="ECO:0007669"/>
    <property type="project" value="UniProtKB-KW"/>
</dbReference>
<keyword evidence="7 10" id="KW-0573">Peptidoglycan synthesis</keyword>
<dbReference type="SUPFAM" id="SSF63418">
    <property type="entry name" value="MurE/MurF N-terminal domain"/>
    <property type="match status" value="1"/>
</dbReference>
<evidence type="ECO:0000259" key="11">
    <source>
        <dbReference type="Pfam" id="PF02875"/>
    </source>
</evidence>
<dbReference type="NCBIfam" id="TIGR01143">
    <property type="entry name" value="murF"/>
    <property type="match status" value="1"/>
</dbReference>
<gene>
    <name evidence="13" type="ORF">EV215_1397</name>
</gene>
<dbReference type="GO" id="GO:0047480">
    <property type="term" value="F:UDP-N-acetylmuramoyl-tripeptide-D-alanyl-D-alanine ligase activity"/>
    <property type="evidence" value="ECO:0007669"/>
    <property type="project" value="UniProtKB-EC"/>
</dbReference>
<dbReference type="InterPro" id="IPR005863">
    <property type="entry name" value="UDP-N-AcMur_synth"/>
</dbReference>
<keyword evidence="8 10" id="KW-0131">Cell cycle</keyword>
<feature type="domain" description="Mur ligase central" evidence="12">
    <location>
        <begin position="98"/>
        <end position="275"/>
    </location>
</feature>
<dbReference type="PANTHER" id="PTHR43024">
    <property type="entry name" value="UDP-N-ACETYLMURAMOYL-TRIPEPTIDE--D-ALANYL-D-ALANINE LIGASE"/>
    <property type="match status" value="1"/>
</dbReference>
<evidence type="ECO:0000313" key="14">
    <source>
        <dbReference type="Proteomes" id="UP000294678"/>
    </source>
</evidence>
<comment type="subcellular location">
    <subcellularLocation>
        <location evidence="10">Cytoplasm</location>
    </subcellularLocation>
</comment>
<keyword evidence="14" id="KW-1185">Reference proteome</keyword>
<dbReference type="InterPro" id="IPR004101">
    <property type="entry name" value="Mur_ligase_C"/>
</dbReference>
<dbReference type="SUPFAM" id="SSF53244">
    <property type="entry name" value="MurD-like peptide ligases, peptide-binding domain"/>
    <property type="match status" value="1"/>
</dbReference>
<dbReference type="EC" id="6.3.2.10" evidence="10"/>
<proteinExistence type="predicted"/>
<evidence type="ECO:0000256" key="6">
    <source>
        <dbReference type="ARBA" id="ARBA00022960"/>
    </source>
</evidence>
<evidence type="ECO:0000256" key="3">
    <source>
        <dbReference type="ARBA" id="ARBA00022618"/>
    </source>
</evidence>
<comment type="pathway">
    <text evidence="10">Cell wall biogenesis; peptidoglycan biosynthesis.</text>
</comment>
<evidence type="ECO:0000256" key="1">
    <source>
        <dbReference type="ARBA" id="ARBA00022490"/>
    </source>
</evidence>
<dbReference type="Gene3D" id="3.40.1390.10">
    <property type="entry name" value="MurE/MurF, N-terminal domain"/>
    <property type="match status" value="1"/>
</dbReference>
<dbReference type="SUPFAM" id="SSF53623">
    <property type="entry name" value="MurD-like peptide ligases, catalytic domain"/>
    <property type="match status" value="1"/>
</dbReference>
<dbReference type="Pfam" id="PF08245">
    <property type="entry name" value="Mur_ligase_M"/>
    <property type="match status" value="1"/>
</dbReference>
<evidence type="ECO:0000256" key="5">
    <source>
        <dbReference type="ARBA" id="ARBA00022840"/>
    </source>
</evidence>
<dbReference type="InterPro" id="IPR051046">
    <property type="entry name" value="MurCDEF_CellWall_CoF430Synth"/>
</dbReference>
<evidence type="ECO:0000256" key="9">
    <source>
        <dbReference type="ARBA" id="ARBA00023316"/>
    </source>
</evidence>
<accession>A0AA46I5G3</accession>
<keyword evidence="1" id="KW-0963">Cytoplasm</keyword>
<dbReference type="EMBL" id="SOBG01000005">
    <property type="protein sequence ID" value="TDT69854.1"/>
    <property type="molecule type" value="Genomic_DNA"/>
</dbReference>
<name>A0AA46I5G3_9FUSO</name>
<dbReference type="GO" id="GO:0005524">
    <property type="term" value="F:ATP binding"/>
    <property type="evidence" value="ECO:0007669"/>
    <property type="project" value="UniProtKB-KW"/>
</dbReference>
<organism evidence="13 14">
    <name type="scientific">Hypnocyclicus thermotrophus</name>
    <dbReference type="NCBI Taxonomy" id="1627895"/>
    <lineage>
        <taxon>Bacteria</taxon>
        <taxon>Fusobacteriati</taxon>
        <taxon>Fusobacteriota</taxon>
        <taxon>Fusobacteriia</taxon>
        <taxon>Fusobacteriales</taxon>
        <taxon>Fusobacteriaceae</taxon>
        <taxon>Hypnocyclicus</taxon>
    </lineage>
</organism>
<evidence type="ECO:0000256" key="4">
    <source>
        <dbReference type="ARBA" id="ARBA00022741"/>
    </source>
</evidence>
<evidence type="ECO:0000256" key="7">
    <source>
        <dbReference type="ARBA" id="ARBA00022984"/>
    </source>
</evidence>
<dbReference type="GO" id="GO:0009252">
    <property type="term" value="P:peptidoglycan biosynthetic process"/>
    <property type="evidence" value="ECO:0007669"/>
    <property type="project" value="UniProtKB-KW"/>
</dbReference>
<comment type="caution">
    <text evidence="13">The sequence shown here is derived from an EMBL/GenBank/DDBJ whole genome shotgun (WGS) entry which is preliminary data.</text>
</comment>
<dbReference type="Proteomes" id="UP000294678">
    <property type="component" value="Unassembled WGS sequence"/>
</dbReference>
<evidence type="ECO:0000259" key="12">
    <source>
        <dbReference type="Pfam" id="PF08245"/>
    </source>
</evidence>
<keyword evidence="6 10" id="KW-0133">Cell shape</keyword>
<feature type="domain" description="Mur ligase C-terminal" evidence="11">
    <location>
        <begin position="298"/>
        <end position="419"/>
    </location>
</feature>
<protein>
    <recommendedName>
        <fullName evidence="10">UDP-N-acetylmuramoyl-tripeptide--D-alanyl-D-alanine ligase</fullName>
        <ecNumber evidence="10">6.3.2.10</ecNumber>
    </recommendedName>
</protein>
<dbReference type="Pfam" id="PF02875">
    <property type="entry name" value="Mur_ligase_C"/>
    <property type="match status" value="1"/>
</dbReference>
<dbReference type="Gene3D" id="3.40.1190.10">
    <property type="entry name" value="Mur-like, catalytic domain"/>
    <property type="match status" value="1"/>
</dbReference>
<evidence type="ECO:0000313" key="13">
    <source>
        <dbReference type="EMBL" id="TDT69854.1"/>
    </source>
</evidence>
<evidence type="ECO:0000256" key="2">
    <source>
        <dbReference type="ARBA" id="ARBA00022598"/>
    </source>
</evidence>
<sequence length="427" mass="49870">MKREILKKILKKYFKKIEKINKICIDSREVMENDLFFAIRGGNNYIKEALNKGAYVIYDKNGENIVNEKCYKVKDSIEFLQNLAKEYREKLNIKIIAVTGSNGKTTTKDIIFQIFNEKFKTKKTIGNKNNHIGMPYTLLNVEDDDEFLILEFGMSNLGEIDLLASISKPDIGVITNIGESHLEYLKTKENVFKAKSEIIPYSKKMVVNGDDFYLSKLNDKKIIKIGRNGNISILEIEIKNEYTYFKLKINDKEHKFITNLYGVHNVYNIVIAIQIAIFYEMRIEKIKDIIKNLTLTSMRFEVLKIKGNIYINDAYNASPISMKASLETFNNLYNDRYKIVVLGDMLELGINSKKYHEDLSYILERIDIKEIYLYGKEMQYLYKKIKNRLNVRYFTNKKDIQNLLGNKEEKLAVLLKGSRGMKLEEIL</sequence>
<dbReference type="GO" id="GO:0008360">
    <property type="term" value="P:regulation of cell shape"/>
    <property type="evidence" value="ECO:0007669"/>
    <property type="project" value="UniProtKB-KW"/>
</dbReference>